<comment type="caution">
    <text evidence="1">The sequence shown here is derived from an EMBL/GenBank/DDBJ whole genome shotgun (WGS) entry which is preliminary data.</text>
</comment>
<evidence type="ECO:0000313" key="1">
    <source>
        <dbReference type="EMBL" id="MED6250996.1"/>
    </source>
</evidence>
<evidence type="ECO:0000313" key="2">
    <source>
        <dbReference type="Proteomes" id="UP001345963"/>
    </source>
</evidence>
<dbReference type="Proteomes" id="UP001345963">
    <property type="component" value="Unassembled WGS sequence"/>
</dbReference>
<sequence>MVEFQEGDSSGEEHKNPTLPTLQCLNVNLQWLPPVLSFCIQSAYAENPDSPPGATSISRARKAGLPGPLTYWTHSWSFHPSFSPWLIFKSPPERVPCFPAFKYFIINLLKLSCFLSVFLHYSALDFLMLFPELSWLSNTILTTFASGLTDIHPKVRYSPF</sequence>
<organism evidence="1 2">
    <name type="scientific">Ataeniobius toweri</name>
    <dbReference type="NCBI Taxonomy" id="208326"/>
    <lineage>
        <taxon>Eukaryota</taxon>
        <taxon>Metazoa</taxon>
        <taxon>Chordata</taxon>
        <taxon>Craniata</taxon>
        <taxon>Vertebrata</taxon>
        <taxon>Euteleostomi</taxon>
        <taxon>Actinopterygii</taxon>
        <taxon>Neopterygii</taxon>
        <taxon>Teleostei</taxon>
        <taxon>Neoteleostei</taxon>
        <taxon>Acanthomorphata</taxon>
        <taxon>Ovalentaria</taxon>
        <taxon>Atherinomorphae</taxon>
        <taxon>Cyprinodontiformes</taxon>
        <taxon>Goodeidae</taxon>
        <taxon>Ataeniobius</taxon>
    </lineage>
</organism>
<protein>
    <submittedName>
        <fullName evidence="1">Uncharacterized protein</fullName>
    </submittedName>
</protein>
<reference evidence="1 2" key="1">
    <citation type="submission" date="2021-07" db="EMBL/GenBank/DDBJ databases">
        <authorList>
            <person name="Palmer J.M."/>
        </authorList>
    </citation>
    <scope>NUCLEOTIDE SEQUENCE [LARGE SCALE GENOMIC DNA]</scope>
    <source>
        <strain evidence="1 2">AT_MEX2019</strain>
        <tissue evidence="1">Muscle</tissue>
    </source>
</reference>
<keyword evidence="2" id="KW-1185">Reference proteome</keyword>
<dbReference type="EMBL" id="JAHUTI010059391">
    <property type="protein sequence ID" value="MED6250996.1"/>
    <property type="molecule type" value="Genomic_DNA"/>
</dbReference>
<accession>A0ABU7BM08</accession>
<gene>
    <name evidence="1" type="ORF">ATANTOWER_018449</name>
</gene>
<proteinExistence type="predicted"/>
<name>A0ABU7BM08_9TELE</name>